<evidence type="ECO:0000313" key="1">
    <source>
        <dbReference type="EMBL" id="JAH51491.1"/>
    </source>
</evidence>
<organism evidence="1">
    <name type="scientific">Anguilla anguilla</name>
    <name type="common">European freshwater eel</name>
    <name type="synonym">Muraena anguilla</name>
    <dbReference type="NCBI Taxonomy" id="7936"/>
    <lineage>
        <taxon>Eukaryota</taxon>
        <taxon>Metazoa</taxon>
        <taxon>Chordata</taxon>
        <taxon>Craniata</taxon>
        <taxon>Vertebrata</taxon>
        <taxon>Euteleostomi</taxon>
        <taxon>Actinopterygii</taxon>
        <taxon>Neopterygii</taxon>
        <taxon>Teleostei</taxon>
        <taxon>Anguilliformes</taxon>
        <taxon>Anguillidae</taxon>
        <taxon>Anguilla</taxon>
    </lineage>
</organism>
<dbReference type="AlphaFoldDB" id="A0A0E9TD15"/>
<sequence length="47" mass="5525">MHRHKYTKDQTATIMTQIILEVIRELHMVANLLSPLQHAVSYCFIKT</sequence>
<reference evidence="1" key="1">
    <citation type="submission" date="2014-11" db="EMBL/GenBank/DDBJ databases">
        <authorList>
            <person name="Amaro Gonzalez C."/>
        </authorList>
    </citation>
    <scope>NUCLEOTIDE SEQUENCE</scope>
</reference>
<dbReference type="EMBL" id="GBXM01057086">
    <property type="protein sequence ID" value="JAH51491.1"/>
    <property type="molecule type" value="Transcribed_RNA"/>
</dbReference>
<protein>
    <submittedName>
        <fullName evidence="1">Uncharacterized protein</fullName>
    </submittedName>
</protein>
<accession>A0A0E9TD15</accession>
<proteinExistence type="predicted"/>
<name>A0A0E9TD15_ANGAN</name>
<reference evidence="1" key="2">
    <citation type="journal article" date="2015" name="Fish Shellfish Immunol.">
        <title>Early steps in the European eel (Anguilla anguilla)-Vibrio vulnificus interaction in the gills: Role of the RtxA13 toxin.</title>
        <authorList>
            <person name="Callol A."/>
            <person name="Pajuelo D."/>
            <person name="Ebbesson L."/>
            <person name="Teles M."/>
            <person name="MacKenzie S."/>
            <person name="Amaro C."/>
        </authorList>
    </citation>
    <scope>NUCLEOTIDE SEQUENCE</scope>
</reference>